<evidence type="ECO:0000313" key="5">
    <source>
        <dbReference type="Proteomes" id="UP000008370"/>
    </source>
</evidence>
<dbReference type="SUPFAM" id="SSF50978">
    <property type="entry name" value="WD40 repeat-like"/>
    <property type="match status" value="2"/>
</dbReference>
<evidence type="ECO:0000256" key="2">
    <source>
        <dbReference type="ARBA" id="ARBA00022737"/>
    </source>
</evidence>
<reference evidence="4 5" key="1">
    <citation type="journal article" date="2012" name="BMC Genomics">
        <title>Comparative genomics of the white-rot fungi, Phanerochaete carnosa and P. chrysosporium, to elucidate the genetic basis of the distinct wood types they colonize.</title>
        <authorList>
            <person name="Suzuki H."/>
            <person name="MacDonald J."/>
            <person name="Syed K."/>
            <person name="Salamov A."/>
            <person name="Hori C."/>
            <person name="Aerts A."/>
            <person name="Henrissat B."/>
            <person name="Wiebenga A."/>
            <person name="vanKuyk P.A."/>
            <person name="Barry K."/>
            <person name="Lindquist E."/>
            <person name="LaButti K."/>
            <person name="Lapidus A."/>
            <person name="Lucas S."/>
            <person name="Coutinho P."/>
            <person name="Gong Y."/>
            <person name="Samejima M."/>
            <person name="Mahadevan R."/>
            <person name="Abou-Zaid M."/>
            <person name="de Vries R.P."/>
            <person name="Igarashi K."/>
            <person name="Yadav J.S."/>
            <person name="Grigoriev I.V."/>
            <person name="Master E.R."/>
        </authorList>
    </citation>
    <scope>NUCLEOTIDE SEQUENCE [LARGE SCALE GENOMIC DNA]</scope>
    <source>
        <strain evidence="4 5">HHB-10118-sp</strain>
    </source>
</reference>
<dbReference type="STRING" id="650164.K5XF66"/>
<keyword evidence="2" id="KW-0677">Repeat</keyword>
<accession>K5XF66</accession>
<protein>
    <submittedName>
        <fullName evidence="4">Uncharacterized protein</fullName>
    </submittedName>
</protein>
<name>K5XF66_PHACS</name>
<dbReference type="InterPro" id="IPR020472">
    <property type="entry name" value="WD40_PAC1"/>
</dbReference>
<dbReference type="InParanoid" id="K5XF66"/>
<dbReference type="PANTHER" id="PTHR44019">
    <property type="entry name" value="WD REPEAT-CONTAINING PROTEIN 55"/>
    <property type="match status" value="1"/>
</dbReference>
<feature type="repeat" description="WD" evidence="3">
    <location>
        <begin position="1"/>
        <end position="27"/>
    </location>
</feature>
<organism evidence="4 5">
    <name type="scientific">Phanerochaete carnosa (strain HHB-10118-sp)</name>
    <name type="common">White-rot fungus</name>
    <name type="synonym">Peniophora carnosa</name>
    <dbReference type="NCBI Taxonomy" id="650164"/>
    <lineage>
        <taxon>Eukaryota</taxon>
        <taxon>Fungi</taxon>
        <taxon>Dikarya</taxon>
        <taxon>Basidiomycota</taxon>
        <taxon>Agaricomycotina</taxon>
        <taxon>Agaricomycetes</taxon>
        <taxon>Polyporales</taxon>
        <taxon>Phanerochaetaceae</taxon>
        <taxon>Phanerochaete</taxon>
    </lineage>
</organism>
<dbReference type="KEGG" id="pco:PHACADRAFT_248508"/>
<feature type="repeat" description="WD" evidence="3">
    <location>
        <begin position="511"/>
        <end position="552"/>
    </location>
</feature>
<dbReference type="InterPro" id="IPR050505">
    <property type="entry name" value="WDR55/POC1"/>
</dbReference>
<dbReference type="RefSeq" id="XP_007391135.1">
    <property type="nucleotide sequence ID" value="XM_007391073.1"/>
</dbReference>
<dbReference type="HOGENOM" id="CLU_000288_6_12_1"/>
<evidence type="ECO:0000313" key="4">
    <source>
        <dbReference type="EMBL" id="EKM61732.1"/>
    </source>
</evidence>
<feature type="repeat" description="WD" evidence="3">
    <location>
        <begin position="37"/>
        <end position="67"/>
    </location>
</feature>
<dbReference type="PRINTS" id="PR00320">
    <property type="entry name" value="GPROTEINBRPT"/>
</dbReference>
<dbReference type="Proteomes" id="UP000008370">
    <property type="component" value="Unassembled WGS sequence"/>
</dbReference>
<keyword evidence="5" id="KW-1185">Reference proteome</keyword>
<dbReference type="PROSITE" id="PS50294">
    <property type="entry name" value="WD_REPEATS_REGION"/>
    <property type="match status" value="5"/>
</dbReference>
<feature type="repeat" description="WD" evidence="3">
    <location>
        <begin position="253"/>
        <end position="285"/>
    </location>
</feature>
<dbReference type="PANTHER" id="PTHR44019:SF8">
    <property type="entry name" value="POC1 CENTRIOLAR PROTEIN HOMOLOG"/>
    <property type="match status" value="1"/>
</dbReference>
<dbReference type="InterPro" id="IPR015943">
    <property type="entry name" value="WD40/YVTN_repeat-like_dom_sf"/>
</dbReference>
<feature type="repeat" description="WD" evidence="3">
    <location>
        <begin position="79"/>
        <end position="120"/>
    </location>
</feature>
<dbReference type="InterPro" id="IPR019775">
    <property type="entry name" value="WD40_repeat_CS"/>
</dbReference>
<gene>
    <name evidence="4" type="ORF">PHACADRAFT_248508</name>
</gene>
<evidence type="ECO:0000256" key="1">
    <source>
        <dbReference type="ARBA" id="ARBA00022574"/>
    </source>
</evidence>
<dbReference type="AlphaFoldDB" id="K5XF66"/>
<dbReference type="EMBL" id="JH930468">
    <property type="protein sequence ID" value="EKM61732.1"/>
    <property type="molecule type" value="Genomic_DNA"/>
</dbReference>
<dbReference type="PROSITE" id="PS00678">
    <property type="entry name" value="WD_REPEATS_1"/>
    <property type="match status" value="2"/>
</dbReference>
<dbReference type="InterPro" id="IPR001680">
    <property type="entry name" value="WD40_rpt"/>
</dbReference>
<keyword evidence="1 3" id="KW-0853">WD repeat</keyword>
<dbReference type="SMART" id="SM00320">
    <property type="entry name" value="WD40"/>
    <property type="match status" value="9"/>
</dbReference>
<feature type="repeat" description="WD" evidence="3">
    <location>
        <begin position="553"/>
        <end position="593"/>
    </location>
</feature>
<dbReference type="OrthoDB" id="2658414at2759"/>
<feature type="repeat" description="WD" evidence="3">
    <location>
        <begin position="469"/>
        <end position="510"/>
    </location>
</feature>
<proteinExistence type="predicted"/>
<dbReference type="InterPro" id="IPR036322">
    <property type="entry name" value="WD40_repeat_dom_sf"/>
</dbReference>
<dbReference type="CDD" id="cd00200">
    <property type="entry name" value="WD40"/>
    <property type="match status" value="2"/>
</dbReference>
<evidence type="ECO:0000256" key="3">
    <source>
        <dbReference type="PROSITE-ProRule" id="PRU00221"/>
    </source>
</evidence>
<sequence>MVSAVDFSPDGRTIVSSGDDSKIRFWDALTCTPLLVLSDPSGKVHSVKYSPDGARVVSAAHDSTVKICDAISGVLLCTLEGHTGLVFCAVFTPNGRRIVSGSYDNSIKIWDAETGACVTTLTEHQDYVRSISVSPNGMWMVSSAEDMVCLWSLEAPYTHRILLKRERWDLTYSVTFTPDSSTVLAAPQYAGSGQLSVWDVKTAEHLRNLQLSGQPFLSTRSPSFPSAGDKFACSSENSVLILGLANGEVRQAFSGHTRDVFCIAYSQDGTRIVSGSKDGTVRLWDATQKAVSTLQLENAIKSSDAPSKKSADCRLTIFSHNKSRALLVRENDSVEVYKTDTWECAYQPLSLPSKCTHYVAFSPDDATILTASEGDRGGVALWDAASGSLRAQWEGKLVVAWWSPSFQETSMWSGVLGYMPHCFGGQSSTIMFSLDSRYLLTPAISVSGNVGKHSACLWDAATGKLIREFVGHSRDIYSVGFSLDGKRIATSSLDKTVVIWDVATGARVATCREHGVGVRSVAFSPNGEYITSGGDDCRVRVWNAEGGELLQSFEGHTLSVTSVAIAPGGDIVISSDYVDMRLWDIATGACLLILNPATWSSTVRLSPDGPGVLADDENRVIQLWAPLNEDTSAMTSLPWLPRRTWPMYYIEDGWIFSLTPTRRTRLCWVPVDWQGIAGFLGQDVLFGKQGARLNFSALSSYLESLHTDST</sequence>
<dbReference type="Gene3D" id="2.130.10.10">
    <property type="entry name" value="YVTN repeat-like/Quinoprotein amine dehydrogenase"/>
    <property type="match status" value="4"/>
</dbReference>
<dbReference type="Pfam" id="PF00400">
    <property type="entry name" value="WD40"/>
    <property type="match status" value="8"/>
</dbReference>
<dbReference type="PROSITE" id="PS50082">
    <property type="entry name" value="WD_REPEATS_2"/>
    <property type="match status" value="7"/>
</dbReference>
<dbReference type="GeneID" id="18914380"/>